<evidence type="ECO:0000256" key="2">
    <source>
        <dbReference type="ARBA" id="ARBA00022679"/>
    </source>
</evidence>
<sequence>QESAATRAIVRGATALVLPSEWEAFGLVLLMGMVARTPIVATAVGGVPEVLDGGRAGRLVPYGDPDALAAALAAVSDDAAGTRRRVDRAAERVRGYDWSVAADRHRALYRELADG</sequence>
<feature type="non-terminal residue" evidence="3">
    <location>
        <position position="1"/>
    </location>
</feature>
<protein>
    <submittedName>
        <fullName evidence="3">Glycosyl transferase, group 1 domain protein</fullName>
        <ecNumber evidence="3">2.4.-.-</ecNumber>
    </submittedName>
</protein>
<dbReference type="PANTHER" id="PTHR12526">
    <property type="entry name" value="GLYCOSYLTRANSFERASE"/>
    <property type="match status" value="1"/>
</dbReference>
<dbReference type="AlphaFoldDB" id="T1BU45"/>
<reference evidence="3" key="1">
    <citation type="submission" date="2013-08" db="EMBL/GenBank/DDBJ databases">
        <authorList>
            <person name="Mendez C."/>
            <person name="Richter M."/>
            <person name="Ferrer M."/>
            <person name="Sanchez J."/>
        </authorList>
    </citation>
    <scope>NUCLEOTIDE SEQUENCE</scope>
</reference>
<name>T1BU45_9ZZZZ</name>
<dbReference type="SUPFAM" id="SSF53756">
    <property type="entry name" value="UDP-Glycosyltransferase/glycogen phosphorylase"/>
    <property type="match status" value="1"/>
</dbReference>
<reference evidence="3" key="2">
    <citation type="journal article" date="2014" name="ISME J.">
        <title>Microbial stratification in low pH oxic and suboxic macroscopic growths along an acid mine drainage.</title>
        <authorList>
            <person name="Mendez-Garcia C."/>
            <person name="Mesa V."/>
            <person name="Sprenger R.R."/>
            <person name="Richter M."/>
            <person name="Diez M.S."/>
            <person name="Solano J."/>
            <person name="Bargiela R."/>
            <person name="Golyshina O.V."/>
            <person name="Manteca A."/>
            <person name="Ramos J.L."/>
            <person name="Gallego J.R."/>
            <person name="Llorente I."/>
            <person name="Martins Dos Santos V.A."/>
            <person name="Jensen O.N."/>
            <person name="Pelaez A.I."/>
            <person name="Sanchez J."/>
            <person name="Ferrer M."/>
        </authorList>
    </citation>
    <scope>NUCLEOTIDE SEQUENCE</scope>
</reference>
<dbReference type="Gene3D" id="3.40.50.2000">
    <property type="entry name" value="Glycogen Phosphorylase B"/>
    <property type="match status" value="2"/>
</dbReference>
<gene>
    <name evidence="3" type="ORF">B1B_04069</name>
</gene>
<dbReference type="GO" id="GO:0016757">
    <property type="term" value="F:glycosyltransferase activity"/>
    <property type="evidence" value="ECO:0007669"/>
    <property type="project" value="UniProtKB-KW"/>
</dbReference>
<keyword evidence="1 3" id="KW-0328">Glycosyltransferase</keyword>
<dbReference type="EMBL" id="AUZY01002546">
    <property type="protein sequence ID" value="EQD72073.1"/>
    <property type="molecule type" value="Genomic_DNA"/>
</dbReference>
<dbReference type="Pfam" id="PF13692">
    <property type="entry name" value="Glyco_trans_1_4"/>
    <property type="match status" value="1"/>
</dbReference>
<comment type="caution">
    <text evidence="3">The sequence shown here is derived from an EMBL/GenBank/DDBJ whole genome shotgun (WGS) entry which is preliminary data.</text>
</comment>
<evidence type="ECO:0000256" key="1">
    <source>
        <dbReference type="ARBA" id="ARBA00022676"/>
    </source>
</evidence>
<organism evidence="3">
    <name type="scientific">mine drainage metagenome</name>
    <dbReference type="NCBI Taxonomy" id="410659"/>
    <lineage>
        <taxon>unclassified sequences</taxon>
        <taxon>metagenomes</taxon>
        <taxon>ecological metagenomes</taxon>
    </lineage>
</organism>
<keyword evidence="2 3" id="KW-0808">Transferase</keyword>
<accession>T1BU45</accession>
<proteinExistence type="predicted"/>
<evidence type="ECO:0000313" key="3">
    <source>
        <dbReference type="EMBL" id="EQD72073.1"/>
    </source>
</evidence>
<dbReference type="EC" id="2.4.-.-" evidence="3"/>
<dbReference type="PANTHER" id="PTHR12526:SF510">
    <property type="entry name" value="D-INOSITOL 3-PHOSPHATE GLYCOSYLTRANSFERASE"/>
    <property type="match status" value="1"/>
</dbReference>